<feature type="transmembrane region" description="Helical" evidence="2">
    <location>
        <begin position="170"/>
        <end position="187"/>
    </location>
</feature>
<feature type="transmembrane region" description="Helical" evidence="2">
    <location>
        <begin position="227"/>
        <end position="249"/>
    </location>
</feature>
<feature type="compositionally biased region" description="Pro residues" evidence="1">
    <location>
        <begin position="420"/>
        <end position="432"/>
    </location>
</feature>
<feature type="transmembrane region" description="Helical" evidence="2">
    <location>
        <begin position="12"/>
        <end position="37"/>
    </location>
</feature>
<proteinExistence type="predicted"/>
<feature type="transmembrane region" description="Helical" evidence="2">
    <location>
        <begin position="333"/>
        <end position="351"/>
    </location>
</feature>
<keyword evidence="4" id="KW-1185">Reference proteome</keyword>
<dbReference type="Proteomes" id="UP001501645">
    <property type="component" value="Unassembled WGS sequence"/>
</dbReference>
<feature type="transmembrane region" description="Helical" evidence="2">
    <location>
        <begin position="199"/>
        <end position="221"/>
    </location>
</feature>
<feature type="transmembrane region" description="Helical" evidence="2">
    <location>
        <begin position="49"/>
        <end position="71"/>
    </location>
</feature>
<feature type="transmembrane region" description="Helical" evidence="2">
    <location>
        <begin position="270"/>
        <end position="293"/>
    </location>
</feature>
<evidence type="ECO:0000313" key="4">
    <source>
        <dbReference type="Proteomes" id="UP001501645"/>
    </source>
</evidence>
<feature type="transmembrane region" description="Helical" evidence="2">
    <location>
        <begin position="83"/>
        <end position="100"/>
    </location>
</feature>
<keyword evidence="2" id="KW-1133">Transmembrane helix</keyword>
<keyword evidence="2" id="KW-0472">Membrane</keyword>
<evidence type="ECO:0000256" key="1">
    <source>
        <dbReference type="SAM" id="MobiDB-lite"/>
    </source>
</evidence>
<reference evidence="4" key="1">
    <citation type="journal article" date="2019" name="Int. J. Syst. Evol. Microbiol.">
        <title>The Global Catalogue of Microorganisms (GCM) 10K type strain sequencing project: providing services to taxonomists for standard genome sequencing and annotation.</title>
        <authorList>
            <consortium name="The Broad Institute Genomics Platform"/>
            <consortium name="The Broad Institute Genome Sequencing Center for Infectious Disease"/>
            <person name="Wu L."/>
            <person name="Ma J."/>
        </authorList>
    </citation>
    <scope>NUCLEOTIDE SEQUENCE [LARGE SCALE GENOMIC DNA]</scope>
    <source>
        <strain evidence="4">JCM 18537</strain>
    </source>
</reference>
<keyword evidence="2" id="KW-0812">Transmembrane</keyword>
<dbReference type="RefSeq" id="WP_345439198.1">
    <property type="nucleotide sequence ID" value="NZ_BAABKO010000004.1"/>
</dbReference>
<evidence type="ECO:0000313" key="3">
    <source>
        <dbReference type="EMBL" id="GAA4777248.1"/>
    </source>
</evidence>
<feature type="region of interest" description="Disordered" evidence="1">
    <location>
        <begin position="406"/>
        <end position="432"/>
    </location>
</feature>
<organism evidence="3 4">
    <name type="scientific">Microbacterium gilvum</name>
    <dbReference type="NCBI Taxonomy" id="1336204"/>
    <lineage>
        <taxon>Bacteria</taxon>
        <taxon>Bacillati</taxon>
        <taxon>Actinomycetota</taxon>
        <taxon>Actinomycetes</taxon>
        <taxon>Micrococcales</taxon>
        <taxon>Microbacteriaceae</taxon>
        <taxon>Microbacterium</taxon>
    </lineage>
</organism>
<sequence length="432" mass="44777">MKLLALLRNPHLLRAGLASGWVVFGRVIGLLWTLLLIAQLGIGDYGVYAMAYAVSAIIAAPVDNIFLVRALRVDDGRFRAERITRALVGGGLFAAGAAVFALSPSAGFALFIAGGEISFNALKSRSLREGHPHVVMRRDAARQAASILVAGGYLVLVPGASLALAMLLYATPYLVVCALALWTARGARPAVPGRAREMGLLWLDAGALAVYLQGDILLLGLLTTEEIAGVFSLASVLALAATTVAQMFVQTYHERLREAGGDPKAGPSARVIAIVALGLGGGTSLLGLVLVVVPNPWAGLGVVLIIMGLFVALHALALILTTILYVQHRDGHRVAAGWTAAAVKLGLVALLAEAGAIGAAVACVVAEIVLVVWYLRVVRAWTPARAAAPDAEPVVFAPPVEPVVAGTPPIPADLDLDPPADAPAPPSERTPQ</sequence>
<feature type="transmembrane region" description="Helical" evidence="2">
    <location>
        <begin position="357"/>
        <end position="375"/>
    </location>
</feature>
<comment type="caution">
    <text evidence="3">The sequence shown here is derived from an EMBL/GenBank/DDBJ whole genome shotgun (WGS) entry which is preliminary data.</text>
</comment>
<evidence type="ECO:0008006" key="5">
    <source>
        <dbReference type="Google" id="ProtNLM"/>
    </source>
</evidence>
<evidence type="ECO:0000256" key="2">
    <source>
        <dbReference type="SAM" id="Phobius"/>
    </source>
</evidence>
<accession>A0ABP9ABB1</accession>
<name>A0ABP9ABB1_9MICO</name>
<feature type="transmembrane region" description="Helical" evidence="2">
    <location>
        <begin position="299"/>
        <end position="326"/>
    </location>
</feature>
<gene>
    <name evidence="3" type="ORF">GCM10023351_22510</name>
</gene>
<protein>
    <recommendedName>
        <fullName evidence="5">Membrane protein involved in the export of O-antigen and teichoic acid</fullName>
    </recommendedName>
</protein>
<dbReference type="EMBL" id="BAABKO010000004">
    <property type="protein sequence ID" value="GAA4777248.1"/>
    <property type="molecule type" value="Genomic_DNA"/>
</dbReference>